<feature type="domain" description="RNA polymerase N-terminal" evidence="12">
    <location>
        <begin position="57"/>
        <end position="432"/>
    </location>
</feature>
<dbReference type="SMART" id="SM00663">
    <property type="entry name" value="RPOLA_N"/>
    <property type="match status" value="1"/>
</dbReference>
<keyword evidence="5" id="KW-0808">Transferase</keyword>
<dbReference type="GO" id="GO:0046872">
    <property type="term" value="F:metal ion binding"/>
    <property type="evidence" value="ECO:0007669"/>
    <property type="project" value="UniProtKB-KW"/>
</dbReference>
<gene>
    <name evidence="13" type="ORF">EGR_03018</name>
</gene>
<accession>W6UMA2</accession>
<dbReference type="Pfam" id="PF05000">
    <property type="entry name" value="RNA_pol_Rpb1_4"/>
    <property type="match status" value="1"/>
</dbReference>
<keyword evidence="14" id="KW-1185">Reference proteome</keyword>
<keyword evidence="6" id="KW-0548">Nucleotidyltransferase</keyword>
<keyword evidence="10" id="KW-0804">Transcription</keyword>
<evidence type="ECO:0000256" key="6">
    <source>
        <dbReference type="ARBA" id="ARBA00022695"/>
    </source>
</evidence>
<evidence type="ECO:0000259" key="12">
    <source>
        <dbReference type="SMART" id="SM00663"/>
    </source>
</evidence>
<dbReference type="GeneID" id="36338733"/>
<dbReference type="CDD" id="cd01435">
    <property type="entry name" value="RNAP_I_RPA1_N"/>
    <property type="match status" value="1"/>
</dbReference>
<comment type="caution">
    <text evidence="13">The sequence shown here is derived from an EMBL/GenBank/DDBJ whole genome shotgun (WGS) entry which is preliminary data.</text>
</comment>
<dbReference type="Gene3D" id="6.10.250.2940">
    <property type="match status" value="1"/>
</dbReference>
<dbReference type="Pfam" id="PF00623">
    <property type="entry name" value="RNA_pol_Rpb1_2"/>
    <property type="match status" value="1"/>
</dbReference>
<evidence type="ECO:0000256" key="1">
    <source>
        <dbReference type="ARBA" id="ARBA00004123"/>
    </source>
</evidence>
<dbReference type="OrthoDB" id="270392at2759"/>
<reference evidence="13 14" key="1">
    <citation type="journal article" date="2013" name="Nat. Genet.">
        <title>The genome of the hydatid tapeworm Echinococcus granulosus.</title>
        <authorList>
            <person name="Zheng H."/>
            <person name="Zhang W."/>
            <person name="Zhang L."/>
            <person name="Zhang Z."/>
            <person name="Li J."/>
            <person name="Lu G."/>
            <person name="Zhu Y."/>
            <person name="Wang Y."/>
            <person name="Huang Y."/>
            <person name="Liu J."/>
            <person name="Kang H."/>
            <person name="Chen J."/>
            <person name="Wang L."/>
            <person name="Chen A."/>
            <person name="Yu S."/>
            <person name="Gao Z."/>
            <person name="Jin L."/>
            <person name="Gu W."/>
            <person name="Wang Z."/>
            <person name="Zhao L."/>
            <person name="Shi B."/>
            <person name="Wen H."/>
            <person name="Lin R."/>
            <person name="Jones M.K."/>
            <person name="Brejova B."/>
            <person name="Vinar T."/>
            <person name="Zhao G."/>
            <person name="McManus D.P."/>
            <person name="Chen Z."/>
            <person name="Zhou Y."/>
            <person name="Wang S."/>
        </authorList>
    </citation>
    <scope>NUCLEOTIDE SEQUENCE [LARGE SCALE GENOMIC DNA]</scope>
</reference>
<proteinExistence type="inferred from homology"/>
<dbReference type="InterPro" id="IPR015699">
    <property type="entry name" value="DNA-dir_RNA_pol1_lsu_N"/>
</dbReference>
<keyword evidence="9" id="KW-0460">Magnesium</keyword>
<evidence type="ECO:0000256" key="11">
    <source>
        <dbReference type="ARBA" id="ARBA00023242"/>
    </source>
</evidence>
<dbReference type="Pfam" id="PF04983">
    <property type="entry name" value="RNA_pol_Rpb1_3"/>
    <property type="match status" value="1"/>
</dbReference>
<dbReference type="InterPro" id="IPR038120">
    <property type="entry name" value="Rpb1_funnel_sf"/>
</dbReference>
<dbReference type="PANTHER" id="PTHR19376:SF11">
    <property type="entry name" value="DNA-DIRECTED RNA POLYMERASE I SUBUNIT RPA1"/>
    <property type="match status" value="1"/>
</dbReference>
<dbReference type="OMA" id="FFTRERY"/>
<dbReference type="RefSeq" id="XP_024353462.1">
    <property type="nucleotide sequence ID" value="XM_024492267.1"/>
</dbReference>
<dbReference type="InterPro" id="IPR007081">
    <property type="entry name" value="RNA_pol_Rpb1_5"/>
</dbReference>
<dbReference type="Gene3D" id="1.10.132.30">
    <property type="match status" value="1"/>
</dbReference>
<dbReference type="PANTHER" id="PTHR19376">
    <property type="entry name" value="DNA-DIRECTED RNA POLYMERASE"/>
    <property type="match status" value="1"/>
</dbReference>
<dbReference type="AlphaFoldDB" id="W6UMA2"/>
<dbReference type="InterPro" id="IPR000722">
    <property type="entry name" value="RNA_pol_asu"/>
</dbReference>
<keyword evidence="8" id="KW-0862">Zinc</keyword>
<dbReference type="FunFam" id="2.40.40.20:FF:000019">
    <property type="entry name" value="DNA-directed RNA polymerase II subunit RPB1"/>
    <property type="match status" value="1"/>
</dbReference>
<organism evidence="13 14">
    <name type="scientific">Echinococcus granulosus</name>
    <name type="common">Hydatid tapeworm</name>
    <dbReference type="NCBI Taxonomy" id="6210"/>
    <lineage>
        <taxon>Eukaryota</taxon>
        <taxon>Metazoa</taxon>
        <taxon>Spiralia</taxon>
        <taxon>Lophotrochozoa</taxon>
        <taxon>Platyhelminthes</taxon>
        <taxon>Cestoda</taxon>
        <taxon>Eucestoda</taxon>
        <taxon>Cyclophyllidea</taxon>
        <taxon>Taeniidae</taxon>
        <taxon>Echinococcus</taxon>
        <taxon>Echinococcus granulosus group</taxon>
    </lineage>
</organism>
<dbReference type="InterPro" id="IPR006592">
    <property type="entry name" value="RNA_pol_N"/>
</dbReference>
<evidence type="ECO:0000256" key="7">
    <source>
        <dbReference type="ARBA" id="ARBA00022723"/>
    </source>
</evidence>
<dbReference type="KEGG" id="egl:EGR_03018"/>
<dbReference type="GO" id="GO:0005736">
    <property type="term" value="C:RNA polymerase I complex"/>
    <property type="evidence" value="ECO:0007669"/>
    <property type="project" value="TreeGrafter"/>
</dbReference>
<dbReference type="Proteomes" id="UP000019149">
    <property type="component" value="Unassembled WGS sequence"/>
</dbReference>
<evidence type="ECO:0000256" key="9">
    <source>
        <dbReference type="ARBA" id="ARBA00022842"/>
    </source>
</evidence>
<dbReference type="CTD" id="36338733"/>
<dbReference type="InterPro" id="IPR007066">
    <property type="entry name" value="RNA_pol_Rpb1_3"/>
</dbReference>
<comment type="subcellular location">
    <subcellularLocation>
        <location evidence="1">Nucleus</location>
    </subcellularLocation>
</comment>
<keyword evidence="4 13" id="KW-0240">DNA-directed RNA polymerase</keyword>
<evidence type="ECO:0000256" key="10">
    <source>
        <dbReference type="ARBA" id="ARBA00023163"/>
    </source>
</evidence>
<evidence type="ECO:0000313" key="14">
    <source>
        <dbReference type="Proteomes" id="UP000019149"/>
    </source>
</evidence>
<evidence type="ECO:0000256" key="3">
    <source>
        <dbReference type="ARBA" id="ARBA00012418"/>
    </source>
</evidence>
<dbReference type="InterPro" id="IPR045867">
    <property type="entry name" value="DNA-dir_RpoC_beta_prime"/>
</dbReference>
<evidence type="ECO:0000256" key="5">
    <source>
        <dbReference type="ARBA" id="ARBA00022679"/>
    </source>
</evidence>
<keyword evidence="7" id="KW-0479">Metal-binding</keyword>
<dbReference type="Gene3D" id="2.40.40.20">
    <property type="match status" value="1"/>
</dbReference>
<dbReference type="Gene3D" id="3.30.1490.180">
    <property type="entry name" value="RNA polymerase ii"/>
    <property type="match status" value="1"/>
</dbReference>
<evidence type="ECO:0000256" key="2">
    <source>
        <dbReference type="ARBA" id="ARBA00006460"/>
    </source>
</evidence>
<comment type="similarity">
    <text evidence="2">Belongs to the RNA polymerase beta' chain family.</text>
</comment>
<evidence type="ECO:0000256" key="4">
    <source>
        <dbReference type="ARBA" id="ARBA00022478"/>
    </source>
</evidence>
<name>W6UMA2_ECHGR</name>
<protein>
    <recommendedName>
        <fullName evidence="3">DNA-directed RNA polymerase</fullName>
        <ecNumber evidence="3">2.7.7.6</ecNumber>
    </recommendedName>
</protein>
<dbReference type="SUPFAM" id="SSF64484">
    <property type="entry name" value="beta and beta-prime subunits of DNA dependent RNA-polymerase"/>
    <property type="match status" value="1"/>
</dbReference>
<dbReference type="Gene3D" id="1.10.274.100">
    <property type="entry name" value="RNA polymerase Rpb1, domain 3"/>
    <property type="match status" value="1"/>
</dbReference>
<dbReference type="GO" id="GO:0003677">
    <property type="term" value="F:DNA binding"/>
    <property type="evidence" value="ECO:0007669"/>
    <property type="project" value="InterPro"/>
</dbReference>
<dbReference type="InterPro" id="IPR042102">
    <property type="entry name" value="RNA_pol_Rpb1_3_sf"/>
</dbReference>
<sequence>MVSCFTQRLVFSTNLHPSTVELVRDMLRCVWMQDSAILRIVLPFLHSASAKFHHPTDVCFMDVMPVSPTMCRWPRMIGRQAFEHPATAIYSRVIKRAAALRQIAEYTRENNLVTPQGLPKTSGGGLLAKQSQQVQQTENGSIGHNITPGLMTAERAAAALQASVIFLQAAVNAVFDVNTSVLPTGFEPRLRRSGDSVQLPGLRQRLEKKEGLFRMYMMGKRVNYACRSVISPDPNLRVFEVGVPLFIAHKLTFPEPVTAENISKLRKLVKAGPDVYPGAKLVQMADGSKQIIPPGNSETAFTRRLAISKRLAVPHPELHGGMPMVVHRHLEDGDFLVMNRQPTLHKPSMQAHRVRTIRAPGAKTLRLHYAICKAYNADFDGDEMNGHFPQTYQAKAEMAHLAAVPYQYLTPKDGSPLGGLIQDHVIATVKLTIRDCFFDEDEYLDLVYNGLYASVAEDGCVPDAILLPPAILKPNRLWTGKQVVSTLLMNIVPVGLPQLNACLEGRRTKVELWAGAPFAIARVLSDVDLVIVGGYVASGLLDKAHIGSASGGLVHCFYEAYGPYAASQLLSGISRVADRFLKITSFSMSLADIMLSEKADKDRRRRFKVGSRVLLHAHGMGGQHELSSKLRLCYATRHPRGSCVLCTTEATTFVFQKIYDSVEGSRNVPNKGMQTLGLCAFADAFGLTADTLTEENVKHLYRMAHFAPKTDEVLGGKMAALDCAVKDRIKHSQDAVCDAAIPSGLYIPFPANALQLMVHVGAKGGIVNAQQMSVALGQIELEGRRVPLMLSGRSLPSFPPYDVRPRAGGMCTHRFLTSMPAQELFFHSMAGRDGLIDTACKTSRSGYLQRSLIKHLEGVILPITLDRRGRFRSLRRGAHHMSICTK</sequence>
<dbReference type="GO" id="GO:0003899">
    <property type="term" value="F:DNA-directed RNA polymerase activity"/>
    <property type="evidence" value="ECO:0007669"/>
    <property type="project" value="UniProtKB-EC"/>
</dbReference>
<dbReference type="Pfam" id="PF04998">
    <property type="entry name" value="RNA_pol_Rpb1_5"/>
    <property type="match status" value="1"/>
</dbReference>
<dbReference type="GO" id="GO:0006351">
    <property type="term" value="P:DNA-templated transcription"/>
    <property type="evidence" value="ECO:0007669"/>
    <property type="project" value="InterPro"/>
</dbReference>
<dbReference type="STRING" id="6210.W6UMA2"/>
<dbReference type="EC" id="2.7.7.6" evidence="3"/>
<dbReference type="InterPro" id="IPR007083">
    <property type="entry name" value="RNA_pol_Rpb1_4"/>
</dbReference>
<keyword evidence="11" id="KW-0539">Nucleus</keyword>
<dbReference type="EMBL" id="APAU02000014">
    <property type="protein sequence ID" value="EUB62266.1"/>
    <property type="molecule type" value="Genomic_DNA"/>
</dbReference>
<evidence type="ECO:0000256" key="8">
    <source>
        <dbReference type="ARBA" id="ARBA00022833"/>
    </source>
</evidence>
<evidence type="ECO:0000313" key="13">
    <source>
        <dbReference type="EMBL" id="EUB62266.1"/>
    </source>
</evidence>